<evidence type="ECO:0000259" key="5">
    <source>
        <dbReference type="PROSITE" id="PS50102"/>
    </source>
</evidence>
<comment type="caution">
    <text evidence="6">The sequence shown here is derived from an EMBL/GenBank/DDBJ whole genome shotgun (WGS) entry which is preliminary data.</text>
</comment>
<dbReference type="Gene3D" id="3.30.70.330">
    <property type="match status" value="2"/>
</dbReference>
<dbReference type="AlphaFoldDB" id="A0A8H7QRF3"/>
<protein>
    <recommendedName>
        <fullName evidence="5">RRM domain-containing protein</fullName>
    </recommendedName>
</protein>
<feature type="compositionally biased region" description="Gly residues" evidence="4">
    <location>
        <begin position="252"/>
        <end position="318"/>
    </location>
</feature>
<dbReference type="GO" id="GO:0003723">
    <property type="term" value="F:RNA binding"/>
    <property type="evidence" value="ECO:0007669"/>
    <property type="project" value="UniProtKB-UniRule"/>
</dbReference>
<keyword evidence="2 3" id="KW-0694">RNA-binding</keyword>
<evidence type="ECO:0000313" key="7">
    <source>
        <dbReference type="Proteomes" id="UP000603453"/>
    </source>
</evidence>
<dbReference type="EMBL" id="JAEPRD010000129">
    <property type="protein sequence ID" value="KAG2197402.1"/>
    <property type="molecule type" value="Genomic_DNA"/>
</dbReference>
<reference evidence="6" key="1">
    <citation type="submission" date="2020-12" db="EMBL/GenBank/DDBJ databases">
        <title>Metabolic potential, ecology and presence of endohyphal bacteria is reflected in genomic diversity of Mucoromycotina.</title>
        <authorList>
            <person name="Muszewska A."/>
            <person name="Okrasinska A."/>
            <person name="Steczkiewicz K."/>
            <person name="Drgas O."/>
            <person name="Orlowska M."/>
            <person name="Perlinska-Lenart U."/>
            <person name="Aleksandrzak-Piekarczyk T."/>
            <person name="Szatraj K."/>
            <person name="Zielenkiewicz U."/>
            <person name="Pilsyk S."/>
            <person name="Malc E."/>
            <person name="Mieczkowski P."/>
            <person name="Kruszewska J.S."/>
            <person name="Biernat P."/>
            <person name="Pawlowska J."/>
        </authorList>
    </citation>
    <scope>NUCLEOTIDE SEQUENCE</scope>
    <source>
        <strain evidence="6">WA0000017839</strain>
    </source>
</reference>
<dbReference type="Proteomes" id="UP000603453">
    <property type="component" value="Unassembled WGS sequence"/>
</dbReference>
<evidence type="ECO:0000313" key="6">
    <source>
        <dbReference type="EMBL" id="KAG2197402.1"/>
    </source>
</evidence>
<feature type="region of interest" description="Disordered" evidence="4">
    <location>
        <begin position="1"/>
        <end position="56"/>
    </location>
</feature>
<dbReference type="GO" id="GO:0005730">
    <property type="term" value="C:nucleolus"/>
    <property type="evidence" value="ECO:0007669"/>
    <property type="project" value="TreeGrafter"/>
</dbReference>
<evidence type="ECO:0000256" key="3">
    <source>
        <dbReference type="PROSITE-ProRule" id="PRU00176"/>
    </source>
</evidence>
<dbReference type="InterPro" id="IPR012677">
    <property type="entry name" value="Nucleotide-bd_a/b_plait_sf"/>
</dbReference>
<feature type="compositionally biased region" description="Acidic residues" evidence="4">
    <location>
        <begin position="23"/>
        <end position="37"/>
    </location>
</feature>
<evidence type="ECO:0000256" key="4">
    <source>
        <dbReference type="SAM" id="MobiDB-lite"/>
    </source>
</evidence>
<accession>A0A8H7QRF3</accession>
<dbReference type="PANTHER" id="PTHR23236:SF119">
    <property type="entry name" value="NUCLEAR RNA-BINDING PROTEIN SART-3"/>
    <property type="match status" value="1"/>
</dbReference>
<keyword evidence="7" id="KW-1185">Reference proteome</keyword>
<dbReference type="SUPFAM" id="SSF54928">
    <property type="entry name" value="RNA-binding domain, RBD"/>
    <property type="match status" value="2"/>
</dbReference>
<dbReference type="InterPro" id="IPR000504">
    <property type="entry name" value="RRM_dom"/>
</dbReference>
<organism evidence="6 7">
    <name type="scientific">Mucor saturninus</name>
    <dbReference type="NCBI Taxonomy" id="64648"/>
    <lineage>
        <taxon>Eukaryota</taxon>
        <taxon>Fungi</taxon>
        <taxon>Fungi incertae sedis</taxon>
        <taxon>Mucoromycota</taxon>
        <taxon>Mucoromycotina</taxon>
        <taxon>Mucoromycetes</taxon>
        <taxon>Mucorales</taxon>
        <taxon>Mucorineae</taxon>
        <taxon>Mucoraceae</taxon>
        <taxon>Mucor</taxon>
    </lineage>
</organism>
<evidence type="ECO:0000256" key="2">
    <source>
        <dbReference type="ARBA" id="ARBA00022884"/>
    </source>
</evidence>
<sequence length="325" mass="34336">MGKSVAQVKAEEIVESGSSAEESSAEEEESSAEEEEQDNKRALSEDEEEEQVEERPKKIVKVEEVVKKTFGADGATVWVGQLSYEAKSEDVQEHFSQCGEIVEVRLRMDYDTGRSKGFAHIDFADEAGKAEAMKLDGSEFMGRTIKVDNATPANPRVKDTNFGPKTDTVFMANLAHGLDEDAIRQAFEKFGTIVGDVRLPVNRDTGKIRGIGYVQYENADQAEAAVLGMNGVSIEGRPIRTDFSGGDDSARVGGGRGGRGGRGGFGGDRGGRGGFRGGRGSFGGDRGGRGGFGGGRGGGRGGFGGDRGGRGRGGFGGDRGGRGRY</sequence>
<proteinExistence type="predicted"/>
<keyword evidence="1" id="KW-0677">Repeat</keyword>
<dbReference type="OrthoDB" id="439808at2759"/>
<name>A0A8H7QRF3_9FUNG</name>
<feature type="domain" description="RRM" evidence="5">
    <location>
        <begin position="75"/>
        <end position="152"/>
    </location>
</feature>
<dbReference type="InterPro" id="IPR035979">
    <property type="entry name" value="RBD_domain_sf"/>
</dbReference>
<dbReference type="PANTHER" id="PTHR23236">
    <property type="entry name" value="EUKARYOTIC TRANSLATION INITIATION FACTOR 4B/4H"/>
    <property type="match status" value="1"/>
</dbReference>
<dbReference type="PROSITE" id="PS50102">
    <property type="entry name" value="RRM"/>
    <property type="match status" value="2"/>
</dbReference>
<dbReference type="SMART" id="SM00360">
    <property type="entry name" value="RRM"/>
    <property type="match status" value="2"/>
</dbReference>
<feature type="region of interest" description="Disordered" evidence="4">
    <location>
        <begin position="238"/>
        <end position="325"/>
    </location>
</feature>
<dbReference type="Pfam" id="PF00076">
    <property type="entry name" value="RRM_1"/>
    <property type="match status" value="2"/>
</dbReference>
<gene>
    <name evidence="6" type="ORF">INT47_005655</name>
</gene>
<evidence type="ECO:0000256" key="1">
    <source>
        <dbReference type="ARBA" id="ARBA00022737"/>
    </source>
</evidence>
<feature type="domain" description="RRM" evidence="5">
    <location>
        <begin position="167"/>
        <end position="246"/>
    </location>
</feature>